<sequence length="82" mass="8480">MRQSVLSVLLLSVAVTSYGGSDRPPNSGAPEHNEDPVLALYDSRGTRIGPIVSYGFLDGVTLTINGAVVFVPVARAQSAGPP</sequence>
<name>A0ABU8J2S5_9BURK</name>
<evidence type="ECO:0000313" key="1">
    <source>
        <dbReference type="EMBL" id="MEI6001955.1"/>
    </source>
</evidence>
<feature type="non-terminal residue" evidence="1">
    <location>
        <position position="82"/>
    </location>
</feature>
<proteinExistence type="predicted"/>
<protein>
    <submittedName>
        <fullName evidence="1">Uncharacterized protein</fullName>
    </submittedName>
</protein>
<gene>
    <name evidence="1" type="ORF">H3V53_33925</name>
</gene>
<evidence type="ECO:0000313" key="2">
    <source>
        <dbReference type="Proteomes" id="UP001386437"/>
    </source>
</evidence>
<reference evidence="1 2" key="1">
    <citation type="journal article" date="2022" name="Arch. Microbiol.">
        <title>Paraburkholderia bengalensis sp. nov. isolated from roots of Oryza sativa, IR64.</title>
        <authorList>
            <person name="Nag P."/>
            <person name="Mondal N."/>
            <person name="Sarkar J."/>
            <person name="Das S."/>
        </authorList>
    </citation>
    <scope>NUCLEOTIDE SEQUENCE [LARGE SCALE GENOMIC DNA]</scope>
    <source>
        <strain evidence="1 2">IR64_4_BI</strain>
    </source>
</reference>
<accession>A0ABU8J2S5</accession>
<dbReference type="Proteomes" id="UP001386437">
    <property type="component" value="Unassembled WGS sequence"/>
</dbReference>
<dbReference type="EMBL" id="JACFYJ010000091">
    <property type="protein sequence ID" value="MEI6001955.1"/>
    <property type="molecule type" value="Genomic_DNA"/>
</dbReference>
<dbReference type="RefSeq" id="WP_336601614.1">
    <property type="nucleotide sequence ID" value="NZ_JACFYJ010000091.1"/>
</dbReference>
<comment type="caution">
    <text evidence="1">The sequence shown here is derived from an EMBL/GenBank/DDBJ whole genome shotgun (WGS) entry which is preliminary data.</text>
</comment>
<organism evidence="1 2">
    <name type="scientific">Paraburkholderia bengalensis</name>
    <dbReference type="NCBI Taxonomy" id="2747562"/>
    <lineage>
        <taxon>Bacteria</taxon>
        <taxon>Pseudomonadati</taxon>
        <taxon>Pseudomonadota</taxon>
        <taxon>Betaproteobacteria</taxon>
        <taxon>Burkholderiales</taxon>
        <taxon>Burkholderiaceae</taxon>
        <taxon>Paraburkholderia</taxon>
    </lineage>
</organism>
<keyword evidence="2" id="KW-1185">Reference proteome</keyword>